<sequence length="127" mass="13884">MNLIVVQYFYDSLSLSLAKTQLETAGIYVLIRDELSLQVYGVEARAMGGAKLLVDKTDYAKASTLLIEGGFMLPNDTPQTAEITDFLGKLGAVIPGVHLLSKELRVVLTAFILISLPIALAFFFILF</sequence>
<protein>
    <submittedName>
        <fullName evidence="2">Uncharacterized protein</fullName>
    </submittedName>
</protein>
<feature type="transmembrane region" description="Helical" evidence="1">
    <location>
        <begin position="106"/>
        <end position="126"/>
    </location>
</feature>
<dbReference type="EMBL" id="CACVAQ010000016">
    <property type="protein sequence ID" value="CAA6799008.1"/>
    <property type="molecule type" value="Genomic_DNA"/>
</dbReference>
<keyword evidence="1" id="KW-0812">Transmembrane</keyword>
<dbReference type="AlphaFoldDB" id="A0A6S6RVA8"/>
<proteinExistence type="predicted"/>
<organism evidence="2">
    <name type="scientific">uncultured Aureispira sp</name>
    <dbReference type="NCBI Taxonomy" id="1331704"/>
    <lineage>
        <taxon>Bacteria</taxon>
        <taxon>Pseudomonadati</taxon>
        <taxon>Bacteroidota</taxon>
        <taxon>Saprospiria</taxon>
        <taxon>Saprospirales</taxon>
        <taxon>Saprospiraceae</taxon>
        <taxon>Aureispira</taxon>
        <taxon>environmental samples</taxon>
    </lineage>
</organism>
<name>A0A6S6RVA8_9BACT</name>
<evidence type="ECO:0000313" key="2">
    <source>
        <dbReference type="EMBL" id="CAA6799008.1"/>
    </source>
</evidence>
<dbReference type="InterPro" id="IPR011322">
    <property type="entry name" value="N-reg_PII-like_a/b"/>
</dbReference>
<gene>
    <name evidence="2" type="ORF">HELGO_WM28545</name>
</gene>
<reference evidence="2" key="1">
    <citation type="submission" date="2020-01" db="EMBL/GenBank/DDBJ databases">
        <authorList>
            <person name="Meier V. D."/>
            <person name="Meier V D."/>
        </authorList>
    </citation>
    <scope>NUCLEOTIDE SEQUENCE</scope>
    <source>
        <strain evidence="2">HLG_WM_MAG_10</strain>
    </source>
</reference>
<keyword evidence="1" id="KW-1133">Transmembrane helix</keyword>
<dbReference type="Gene3D" id="3.30.70.790">
    <property type="entry name" value="UreE, C-terminal domain"/>
    <property type="match status" value="1"/>
</dbReference>
<dbReference type="SUPFAM" id="SSF54913">
    <property type="entry name" value="GlnB-like"/>
    <property type="match status" value="1"/>
</dbReference>
<accession>A0A6S6RVA8</accession>
<keyword evidence="1" id="KW-0472">Membrane</keyword>
<evidence type="ECO:0000256" key="1">
    <source>
        <dbReference type="SAM" id="Phobius"/>
    </source>
</evidence>